<name>A0ABN8PFA5_9CNID</name>
<keyword evidence="2" id="KW-1185">Reference proteome</keyword>
<proteinExistence type="predicted"/>
<gene>
    <name evidence="1" type="ORF">PLOB_00042463</name>
</gene>
<sequence>MAAAELQIRWVFFPRESCYESAKAIQSPHPALKINEQTDNSIAKPAHGNPLVECWECAKELSIQSYFENGAQQRIDDFIANWCTARISVARDGHCICSSWIQCLADHGELVEGGVVRLIDVLTTEIGNHHDHYKSYITGDWKQDLIDFKLNQKFDSTIVDLLLYTLANSTSTSCYVVDTVGANEDVQIKAAHPTRPSAVAGSSPAIPATGNAIAHGKRQFLFTSKSGDIGETSFQSSVQSPPCQMENSCGKVRSQETTAKHLTEREDKQQRQMKRIKYSVWDGVLVKNVHALPYDIDGNCIYQLPYSKNDRLASSRDGRPWRI</sequence>
<organism evidence="1 2">
    <name type="scientific">Porites lobata</name>
    <dbReference type="NCBI Taxonomy" id="104759"/>
    <lineage>
        <taxon>Eukaryota</taxon>
        <taxon>Metazoa</taxon>
        <taxon>Cnidaria</taxon>
        <taxon>Anthozoa</taxon>
        <taxon>Hexacorallia</taxon>
        <taxon>Scleractinia</taxon>
        <taxon>Fungiina</taxon>
        <taxon>Poritidae</taxon>
        <taxon>Porites</taxon>
    </lineage>
</organism>
<evidence type="ECO:0000313" key="1">
    <source>
        <dbReference type="EMBL" id="CAH3142598.1"/>
    </source>
</evidence>
<evidence type="ECO:0000313" key="2">
    <source>
        <dbReference type="Proteomes" id="UP001159405"/>
    </source>
</evidence>
<protein>
    <submittedName>
        <fullName evidence="1">Uncharacterized protein</fullName>
    </submittedName>
</protein>
<accession>A0ABN8PFA5</accession>
<dbReference type="Proteomes" id="UP001159405">
    <property type="component" value="Unassembled WGS sequence"/>
</dbReference>
<dbReference type="EMBL" id="CALNXK010000069">
    <property type="protein sequence ID" value="CAH3142598.1"/>
    <property type="molecule type" value="Genomic_DNA"/>
</dbReference>
<reference evidence="1 2" key="1">
    <citation type="submission" date="2022-05" db="EMBL/GenBank/DDBJ databases">
        <authorList>
            <consortium name="Genoscope - CEA"/>
            <person name="William W."/>
        </authorList>
    </citation>
    <scope>NUCLEOTIDE SEQUENCE [LARGE SCALE GENOMIC DNA]</scope>
</reference>
<comment type="caution">
    <text evidence="1">The sequence shown here is derived from an EMBL/GenBank/DDBJ whole genome shotgun (WGS) entry which is preliminary data.</text>
</comment>